<accession>A0A3M6UQW4</accession>
<dbReference type="AlphaFoldDB" id="A0A3M6UQW4"/>
<dbReference type="OrthoDB" id="5959732at2759"/>
<sequence>RKRELGRYLGSIDWSVLDSAPDCESKLQLFQDLVKIGLNTIMPLKTIKLHVNDAPWVSAEFKAPIKSRQKAYAHGDTKRFRHLRNITNRERKLCRGKFYATKVANLKTTKPSQWWNEVKMIAGMALATGGEVICSYLHPDGIALPSNLDTANMINTALLEPMQDYSPLANDIKRVQKRALSIISPGLIYLDNHSLFNLNLLKDRRTK</sequence>
<name>A0A3M6UQW4_POCDA</name>
<protein>
    <submittedName>
        <fullName evidence="1">Uncharacterized protein</fullName>
    </submittedName>
</protein>
<reference evidence="1 2" key="1">
    <citation type="journal article" date="2018" name="Sci. Rep.">
        <title>Comparative analysis of the Pocillopora damicornis genome highlights role of immune system in coral evolution.</title>
        <authorList>
            <person name="Cunning R."/>
            <person name="Bay R.A."/>
            <person name="Gillette P."/>
            <person name="Baker A.C."/>
            <person name="Traylor-Knowles N."/>
        </authorList>
    </citation>
    <scope>NUCLEOTIDE SEQUENCE [LARGE SCALE GENOMIC DNA]</scope>
    <source>
        <strain evidence="1">RSMAS</strain>
        <tissue evidence="1">Whole animal</tissue>
    </source>
</reference>
<feature type="non-terminal residue" evidence="1">
    <location>
        <position position="1"/>
    </location>
</feature>
<dbReference type="EMBL" id="RCHS01000913">
    <property type="protein sequence ID" value="RMX56113.1"/>
    <property type="molecule type" value="Genomic_DNA"/>
</dbReference>
<feature type="non-terminal residue" evidence="1">
    <location>
        <position position="207"/>
    </location>
</feature>
<evidence type="ECO:0000313" key="2">
    <source>
        <dbReference type="Proteomes" id="UP000275408"/>
    </source>
</evidence>
<evidence type="ECO:0000313" key="1">
    <source>
        <dbReference type="EMBL" id="RMX56113.1"/>
    </source>
</evidence>
<organism evidence="1 2">
    <name type="scientific">Pocillopora damicornis</name>
    <name type="common">Cauliflower coral</name>
    <name type="synonym">Millepora damicornis</name>
    <dbReference type="NCBI Taxonomy" id="46731"/>
    <lineage>
        <taxon>Eukaryota</taxon>
        <taxon>Metazoa</taxon>
        <taxon>Cnidaria</taxon>
        <taxon>Anthozoa</taxon>
        <taxon>Hexacorallia</taxon>
        <taxon>Scleractinia</taxon>
        <taxon>Astrocoeniina</taxon>
        <taxon>Pocilloporidae</taxon>
        <taxon>Pocillopora</taxon>
    </lineage>
</organism>
<keyword evidence="2" id="KW-1185">Reference proteome</keyword>
<dbReference type="PANTHER" id="PTHR47510">
    <property type="entry name" value="REVERSE TRANSCRIPTASE DOMAIN-CONTAINING PROTEIN"/>
    <property type="match status" value="1"/>
</dbReference>
<gene>
    <name evidence="1" type="ORF">pdam_00019941</name>
</gene>
<proteinExistence type="predicted"/>
<dbReference type="Proteomes" id="UP000275408">
    <property type="component" value="Unassembled WGS sequence"/>
</dbReference>
<comment type="caution">
    <text evidence="1">The sequence shown here is derived from an EMBL/GenBank/DDBJ whole genome shotgun (WGS) entry which is preliminary data.</text>
</comment>
<dbReference type="PANTHER" id="PTHR47510:SF3">
    <property type="entry name" value="ENDO_EXONUCLEASE_PHOSPHATASE DOMAIN-CONTAINING PROTEIN"/>
    <property type="match status" value="1"/>
</dbReference>